<accession>A1AY61</accession>
<dbReference type="EnsemblBacteria" id="ABL71621">
    <property type="protein sequence ID" value="ABL71621"/>
    <property type="gene ID" value="Pden_3551"/>
</dbReference>
<dbReference type="KEGG" id="pde:Pden_3551"/>
<dbReference type="HOGENOM" id="CLU_023406_1_1_5"/>
<dbReference type="AlphaFoldDB" id="A1AY61"/>
<evidence type="ECO:0000313" key="1">
    <source>
        <dbReference type="EMBL" id="ABL68205.1"/>
    </source>
</evidence>
<dbReference type="Proteomes" id="UP000000361">
    <property type="component" value="Chromosome 1"/>
</dbReference>
<protein>
    <submittedName>
        <fullName evidence="1">Flagellin modification protein FlmD</fullName>
    </submittedName>
</protein>
<dbReference type="EnsemblBacteria" id="ABL68205">
    <property type="protein sequence ID" value="ABL68205"/>
    <property type="gene ID" value="Pden_0088"/>
</dbReference>
<evidence type="ECO:0000313" key="3">
    <source>
        <dbReference type="Proteomes" id="UP000000361"/>
    </source>
</evidence>
<dbReference type="GeneID" id="93453205"/>
<dbReference type="Proteomes" id="UP000000361">
    <property type="component" value="Chromosome 2"/>
</dbReference>
<keyword evidence="1" id="KW-0966">Cell projection</keyword>
<reference evidence="3" key="3">
    <citation type="submission" date="2006-12" db="EMBL/GenBank/DDBJ databases">
        <title>Complete sequence of chromosome 2 of Paracoccus denitrificans PD1222.</title>
        <authorList>
            <person name="Copeland A."/>
            <person name="Lucas S."/>
            <person name="Lapidus A."/>
            <person name="Barry K."/>
            <person name="Detter J.C."/>
            <person name="Glavina del Rio T."/>
            <person name="Hammon N."/>
            <person name="Israni S."/>
            <person name="Dalin E."/>
            <person name="Tice H."/>
            <person name="Pitluck S."/>
            <person name="Munk A.C."/>
            <person name="Brettin T."/>
            <person name="Bruce D."/>
            <person name="Han C."/>
            <person name="Tapia R."/>
            <person name="Gilna P."/>
            <person name="Schmutz J."/>
            <person name="Larimer F."/>
            <person name="Land M."/>
            <person name="Hauser L."/>
            <person name="Kyrpides N."/>
            <person name="Lykidis A."/>
            <person name="Spiro S."/>
            <person name="Richardson D.J."/>
            <person name="Moir J.W.B."/>
            <person name="Ferguson S.J."/>
            <person name="van Spanning R.J.M."/>
            <person name="Richardson P."/>
        </authorList>
    </citation>
    <scope>NUCLEOTIDE SEQUENCE [LARGE SCALE GENOMIC DNA]</scope>
    <source>
        <strain evidence="3">Pd 1222</strain>
    </source>
</reference>
<dbReference type="SUPFAM" id="SSF53756">
    <property type="entry name" value="UDP-Glycosyltransferase/glycogen phosphorylase"/>
    <property type="match status" value="1"/>
</dbReference>
<dbReference type="RefSeq" id="WP_011746438.1">
    <property type="nucleotide sequence ID" value="NC_008686.1"/>
</dbReference>
<dbReference type="STRING" id="318586.Pden_0088"/>
<evidence type="ECO:0000313" key="2">
    <source>
        <dbReference type="EMBL" id="ABL71621.1"/>
    </source>
</evidence>
<organism evidence="1 3">
    <name type="scientific">Paracoccus denitrificans (strain Pd 1222)</name>
    <dbReference type="NCBI Taxonomy" id="318586"/>
    <lineage>
        <taxon>Bacteria</taxon>
        <taxon>Pseudomonadati</taxon>
        <taxon>Pseudomonadota</taxon>
        <taxon>Alphaproteobacteria</taxon>
        <taxon>Rhodobacterales</taxon>
        <taxon>Paracoccaceae</taxon>
        <taxon>Paracoccus</taxon>
    </lineage>
</organism>
<dbReference type="OrthoDB" id="9788924at2"/>
<dbReference type="eggNOG" id="COG3980">
    <property type="taxonomic scope" value="Bacteria"/>
</dbReference>
<dbReference type="Gene3D" id="3.40.50.2000">
    <property type="entry name" value="Glycogen Phosphorylase B"/>
    <property type="match status" value="1"/>
</dbReference>
<gene>
    <name evidence="1" type="ordered locus">Pden_0088</name>
    <name evidence="2" type="ordered locus">Pden_3551</name>
</gene>
<reference evidence="1" key="1">
    <citation type="submission" date="2006-12" db="EMBL/GenBank/DDBJ databases">
        <title>Complete sequence of Chromosome 1 of Paracoccus denitrificans PD1222.</title>
        <authorList>
            <consortium name="US DOE Joint Genome Institute"/>
            <person name="Copeland A."/>
            <person name="Lucas S."/>
            <person name="Lapidus A."/>
            <person name="Barry K."/>
            <person name="Detter J.C."/>
            <person name="Glavina del Rio T."/>
            <person name="Hammon N."/>
            <person name="Israni S."/>
            <person name="Dalin E."/>
            <person name="Tice H."/>
            <person name="Pitluck S."/>
            <person name="Munk A.C."/>
            <person name="Brettin T."/>
            <person name="Bruce D."/>
            <person name="Han C."/>
            <person name="Tapia R."/>
            <person name="Gilna P."/>
            <person name="Schmutz J."/>
            <person name="Larimer F."/>
            <person name="Land M."/>
            <person name="Hauser L."/>
            <person name="Kyrpides N."/>
            <person name="Lykidis A."/>
            <person name="Spiro S."/>
            <person name="Richardson D.J."/>
            <person name="Moir J.W.B."/>
            <person name="Ferguson S.J."/>
            <person name="van Spanning R.J.M."/>
            <person name="Richardson P."/>
        </authorList>
    </citation>
    <scope>NUCLEOTIDE SEQUENCE</scope>
    <source>
        <strain evidence="1">PD1222</strain>
    </source>
</reference>
<dbReference type="Gene3D" id="3.40.50.11190">
    <property type="match status" value="1"/>
</dbReference>
<dbReference type="EMBL" id="CP000490">
    <property type="protein sequence ID" value="ABL71621.1"/>
    <property type="molecule type" value="Genomic_DNA"/>
</dbReference>
<keyword evidence="1" id="KW-0969">Cilium</keyword>
<proteinExistence type="predicted"/>
<keyword evidence="1" id="KW-0282">Flagellum</keyword>
<dbReference type="EMBL" id="CP000489">
    <property type="protein sequence ID" value="ABL68205.1"/>
    <property type="molecule type" value="Genomic_DNA"/>
</dbReference>
<sequence>MSLPPVVFRCTANARIGMGHLARCREMARELGARGQACHIAGLPDSLRQPGDTMLFASWTPLPEDGPATEDAARVVALCRTEGTRYLVLDDYRGGDIAYQQVLADAGLRWLQQFDSSGEGDFLAPILVNASPYERPEQYRPRLRNPETRLLFGPRYAVLRPEFARIAVREDGRPVRRILAAFGGGDDRGALDLVLAALGDLPDVALRLVSGRGNPRNAELAARLAGVDPARIELLVDPPAMAERIAECDLGIIAGGTMSYELAHCGLPMLLVALAPNQRRSCLGWQELTGTPFLGQIGDVMPDRLRAEVHRFVTGPELRRQVAARGRAEVDCKGAARLCDALMESDKA</sequence>
<dbReference type="KEGG" id="pde:Pden_0088"/>
<reference evidence="2" key="4">
    <citation type="submission" date="2006-12" db="EMBL/GenBank/DDBJ databases">
        <title>Complete sequence of Chromosome 2 of Paracoccus denitrificans PD1222.</title>
        <authorList>
            <consortium name="US DOE Joint Genome Institute"/>
            <person name="Copeland A."/>
            <person name="Lucas S."/>
            <person name="Lapidus A."/>
            <person name="Barry K."/>
            <person name="Detter J.C."/>
            <person name="Glavina del Rio T."/>
            <person name="Hammon N."/>
            <person name="Israni S."/>
            <person name="Dalin E."/>
            <person name="Tice H."/>
            <person name="Pitluck S."/>
            <person name="Munk A.C."/>
            <person name="Brettin T."/>
            <person name="Bruce D."/>
            <person name="Han C."/>
            <person name="Tapia R."/>
            <person name="Gilna P."/>
            <person name="Schmutz J."/>
            <person name="Larimer F."/>
            <person name="Land M."/>
            <person name="Hauser L."/>
            <person name="Kyrpides N."/>
            <person name="Lykidis A."/>
            <person name="Spiro S."/>
            <person name="Richardson D.J."/>
            <person name="Moir J.W.B."/>
            <person name="Ferguson S.J."/>
            <person name="van Spanning R.J.M."/>
            <person name="Richardson P."/>
        </authorList>
    </citation>
    <scope>NUCLEOTIDE SEQUENCE</scope>
    <source>
        <strain evidence="2">PD1222</strain>
    </source>
</reference>
<keyword evidence="3" id="KW-1185">Reference proteome</keyword>
<reference evidence="3" key="2">
    <citation type="submission" date="2006-12" db="EMBL/GenBank/DDBJ databases">
        <title>Complete sequence of chromosome 1 of Paracoccus denitrificans PD1222.</title>
        <authorList>
            <person name="Copeland A."/>
            <person name="Lucas S."/>
            <person name="Lapidus A."/>
            <person name="Barry K."/>
            <person name="Detter J.C."/>
            <person name="Glavina del Rio T."/>
            <person name="Hammon N."/>
            <person name="Israni S."/>
            <person name="Dalin E."/>
            <person name="Tice H."/>
            <person name="Pitluck S."/>
            <person name="Munk A.C."/>
            <person name="Brettin T."/>
            <person name="Bruce D."/>
            <person name="Han C."/>
            <person name="Tapia R."/>
            <person name="Gilna P."/>
            <person name="Schmutz J."/>
            <person name="Larimer F."/>
            <person name="Land M."/>
            <person name="Hauser L."/>
            <person name="Kyrpides N."/>
            <person name="Lykidis A."/>
            <person name="Spiro S."/>
            <person name="Richardson D.J."/>
            <person name="Moir J.W.B."/>
            <person name="Ferguson S.J."/>
            <person name="van Spanning R.J.M."/>
            <person name="Richardson P."/>
        </authorList>
    </citation>
    <scope>NUCLEOTIDE SEQUENCE [LARGE SCALE GENOMIC DNA]</scope>
    <source>
        <strain evidence="3">Pd 1222</strain>
    </source>
</reference>
<name>A1AY61_PARDP</name>